<protein>
    <recommendedName>
        <fullName evidence="6">Ribosome maturation protein SDO1/SBDS N-terminal domain-containing protein</fullName>
    </recommendedName>
</protein>
<evidence type="ECO:0000256" key="3">
    <source>
        <dbReference type="ARBA" id="ARBA00022490"/>
    </source>
</evidence>
<evidence type="ECO:0000313" key="7">
    <source>
        <dbReference type="EnsemblProtists" id="EOD39915"/>
    </source>
</evidence>
<dbReference type="Pfam" id="PF01172">
    <property type="entry name" value="SBDS_N"/>
    <property type="match status" value="1"/>
</dbReference>
<dbReference type="InterPro" id="IPR039100">
    <property type="entry name" value="Sdo1/SBDS-like"/>
</dbReference>
<dbReference type="SUPFAM" id="SSF89895">
    <property type="entry name" value="FYSH domain"/>
    <property type="match status" value="1"/>
</dbReference>
<evidence type="ECO:0000256" key="4">
    <source>
        <dbReference type="ARBA" id="ARBA00022517"/>
    </source>
</evidence>
<comment type="subcellular location">
    <subcellularLocation>
        <location evidence="1">Cytoplasm</location>
    </subcellularLocation>
</comment>
<comment type="similarity">
    <text evidence="2">Belongs to the SDO1/SBDS family.</text>
</comment>
<evidence type="ECO:0000259" key="6">
    <source>
        <dbReference type="Pfam" id="PF01172"/>
    </source>
</evidence>
<comment type="subunit">
    <text evidence="5">Associates with the 60S ribosomal subunit.</text>
</comment>
<organism evidence="7 8">
    <name type="scientific">Emiliania huxleyi (strain CCMP1516)</name>
    <dbReference type="NCBI Taxonomy" id="280463"/>
    <lineage>
        <taxon>Eukaryota</taxon>
        <taxon>Haptista</taxon>
        <taxon>Haptophyta</taxon>
        <taxon>Prymnesiophyceae</taxon>
        <taxon>Isochrysidales</taxon>
        <taxon>Noelaerhabdaceae</taxon>
        <taxon>Emiliania</taxon>
    </lineage>
</organism>
<dbReference type="InterPro" id="IPR019783">
    <property type="entry name" value="SDO1/SBDS_N"/>
</dbReference>
<sequence length="91" mass="10303">MSQFLPSTQKRLTNIAVVRYKRAGKKFEVACYKNTIIAWRNKVETDIDEVLQAHTIYADIGRGVLAKREDLIEAFGTDDEDAVCVEILNKG</sequence>
<feature type="domain" description="Ribosome maturation protein SDO1/SBDS N-terminal" evidence="6">
    <location>
        <begin position="14"/>
        <end position="91"/>
    </location>
</feature>
<dbReference type="HOGENOM" id="CLU_2497268_0_0_1"/>
<proteinExistence type="inferred from homology"/>
<dbReference type="RefSeq" id="XP_005792344.1">
    <property type="nucleotide sequence ID" value="XM_005792287.2"/>
</dbReference>
<dbReference type="GeneID" id="17285187"/>
<reference evidence="8" key="1">
    <citation type="journal article" date="2013" name="Nature">
        <title>Pan genome of the phytoplankton Emiliania underpins its global distribution.</title>
        <authorList>
            <person name="Read B.A."/>
            <person name="Kegel J."/>
            <person name="Klute M.J."/>
            <person name="Kuo A."/>
            <person name="Lefebvre S.C."/>
            <person name="Maumus F."/>
            <person name="Mayer C."/>
            <person name="Miller J."/>
            <person name="Monier A."/>
            <person name="Salamov A."/>
            <person name="Young J."/>
            <person name="Aguilar M."/>
            <person name="Claverie J.M."/>
            <person name="Frickenhaus S."/>
            <person name="Gonzalez K."/>
            <person name="Herman E.K."/>
            <person name="Lin Y.C."/>
            <person name="Napier J."/>
            <person name="Ogata H."/>
            <person name="Sarno A.F."/>
            <person name="Shmutz J."/>
            <person name="Schroeder D."/>
            <person name="de Vargas C."/>
            <person name="Verret F."/>
            <person name="von Dassow P."/>
            <person name="Valentin K."/>
            <person name="Van de Peer Y."/>
            <person name="Wheeler G."/>
            <person name="Dacks J.B."/>
            <person name="Delwiche C.F."/>
            <person name="Dyhrman S.T."/>
            <person name="Glockner G."/>
            <person name="John U."/>
            <person name="Richards T."/>
            <person name="Worden A.Z."/>
            <person name="Zhang X."/>
            <person name="Grigoriev I.V."/>
            <person name="Allen A.E."/>
            <person name="Bidle K."/>
            <person name="Borodovsky M."/>
            <person name="Bowler C."/>
            <person name="Brownlee C."/>
            <person name="Cock J.M."/>
            <person name="Elias M."/>
            <person name="Gladyshev V.N."/>
            <person name="Groth M."/>
            <person name="Guda C."/>
            <person name="Hadaegh A."/>
            <person name="Iglesias-Rodriguez M.D."/>
            <person name="Jenkins J."/>
            <person name="Jones B.M."/>
            <person name="Lawson T."/>
            <person name="Leese F."/>
            <person name="Lindquist E."/>
            <person name="Lobanov A."/>
            <person name="Lomsadze A."/>
            <person name="Malik S.B."/>
            <person name="Marsh M.E."/>
            <person name="Mackinder L."/>
            <person name="Mock T."/>
            <person name="Mueller-Roeber B."/>
            <person name="Pagarete A."/>
            <person name="Parker M."/>
            <person name="Probert I."/>
            <person name="Quesneville H."/>
            <person name="Raines C."/>
            <person name="Rensing S.A."/>
            <person name="Riano-Pachon D.M."/>
            <person name="Richier S."/>
            <person name="Rokitta S."/>
            <person name="Shiraiwa Y."/>
            <person name="Soanes D.M."/>
            <person name="van der Giezen M."/>
            <person name="Wahlund T.M."/>
            <person name="Williams B."/>
            <person name="Wilson W."/>
            <person name="Wolfe G."/>
            <person name="Wurch L.L."/>
        </authorList>
    </citation>
    <scope>NUCLEOTIDE SEQUENCE</scope>
</reference>
<dbReference type="Gene3D" id="3.30.1250.10">
    <property type="entry name" value="Ribosome maturation protein SBDS, N-terminal domain"/>
    <property type="match status" value="1"/>
</dbReference>
<evidence type="ECO:0000256" key="5">
    <source>
        <dbReference type="ARBA" id="ARBA00049708"/>
    </source>
</evidence>
<dbReference type="Proteomes" id="UP000013827">
    <property type="component" value="Unassembled WGS sequence"/>
</dbReference>
<evidence type="ECO:0000256" key="1">
    <source>
        <dbReference type="ARBA" id="ARBA00004496"/>
    </source>
</evidence>
<keyword evidence="3" id="KW-0963">Cytoplasm</keyword>
<keyword evidence="4" id="KW-0690">Ribosome biogenesis</keyword>
<keyword evidence="8" id="KW-1185">Reference proteome</keyword>
<dbReference type="GO" id="GO:0042254">
    <property type="term" value="P:ribosome biogenesis"/>
    <property type="evidence" value="ECO:0007669"/>
    <property type="project" value="UniProtKB-KW"/>
</dbReference>
<dbReference type="PANTHER" id="PTHR10927">
    <property type="entry name" value="RIBOSOME MATURATION PROTEIN SBDS"/>
    <property type="match status" value="1"/>
</dbReference>
<name>A0A0D3KVY0_EMIH1</name>
<dbReference type="GO" id="GO:0005737">
    <property type="term" value="C:cytoplasm"/>
    <property type="evidence" value="ECO:0007669"/>
    <property type="project" value="UniProtKB-SubCell"/>
</dbReference>
<dbReference type="STRING" id="2903.R1FLK1"/>
<dbReference type="InterPro" id="IPR036786">
    <property type="entry name" value="Ribosome_mat_SBDS_N_sf"/>
</dbReference>
<dbReference type="KEGG" id="ehx:EMIHUDRAFT_78887"/>
<reference evidence="7" key="2">
    <citation type="submission" date="2024-10" db="UniProtKB">
        <authorList>
            <consortium name="EnsemblProtists"/>
        </authorList>
    </citation>
    <scope>IDENTIFICATION</scope>
</reference>
<accession>A0A0D3KVY0</accession>
<dbReference type="PANTHER" id="PTHR10927:SF1">
    <property type="entry name" value="RIBOSOME MATURATION PROTEIN SBDS"/>
    <property type="match status" value="1"/>
</dbReference>
<dbReference type="EnsemblProtists" id="EOD39915">
    <property type="protein sequence ID" value="EOD39915"/>
    <property type="gene ID" value="EMIHUDRAFT_78887"/>
</dbReference>
<evidence type="ECO:0000256" key="2">
    <source>
        <dbReference type="ARBA" id="ARBA00007433"/>
    </source>
</evidence>
<dbReference type="eggNOG" id="KOG2917">
    <property type="taxonomic scope" value="Eukaryota"/>
</dbReference>
<evidence type="ECO:0000313" key="8">
    <source>
        <dbReference type="Proteomes" id="UP000013827"/>
    </source>
</evidence>
<dbReference type="AlphaFoldDB" id="A0A0D3KVY0"/>